<keyword evidence="2" id="KW-1185">Reference proteome</keyword>
<proteinExistence type="predicted"/>
<protein>
    <submittedName>
        <fullName evidence="1">Uncharacterized protein</fullName>
    </submittedName>
</protein>
<sequence>MVRILLKDRDVAPVKMTMREDHEEIQDLGSEIRKIRAKQKVKDKGYVPAESMTIEEFELVKHVSEERIEDATKVLKLESAEKLRSATINFSDRHLSRASLDLLKILTEKPLESITLRWQLKQVDLTAKRQRWDDDHTTDIAAIGDFFLNCYSTLKKVHISGPFSLGAVLSWLNLDQIEHVYCQPRSTGQPMPQLFVHALIKYVRDHPRSCVYDFDISKCRNTFEMVSSLENVSHFWITIWKWRQVCFKTKDGNWKIRLFNSLPRIKIECFRDP</sequence>
<reference evidence="1 2" key="1">
    <citation type="journal article" date="2015" name="Genome Biol.">
        <title>Comparative genomics of Steinernema reveals deeply conserved gene regulatory networks.</title>
        <authorList>
            <person name="Dillman A.R."/>
            <person name="Macchietto M."/>
            <person name="Porter C.F."/>
            <person name="Rogers A."/>
            <person name="Williams B."/>
            <person name="Antoshechkin I."/>
            <person name="Lee M.M."/>
            <person name="Goodwin Z."/>
            <person name="Lu X."/>
            <person name="Lewis E.E."/>
            <person name="Goodrich-Blair H."/>
            <person name="Stock S.P."/>
            <person name="Adams B.J."/>
            <person name="Sternberg P.W."/>
            <person name="Mortazavi A."/>
        </authorList>
    </citation>
    <scope>NUCLEOTIDE SEQUENCE [LARGE SCALE GENOMIC DNA]</scope>
    <source>
        <strain evidence="1 2">ALL</strain>
    </source>
</reference>
<evidence type="ECO:0000313" key="1">
    <source>
        <dbReference type="EMBL" id="TMS33010.1"/>
    </source>
</evidence>
<name>A0A4U8UJ56_STECR</name>
<gene>
    <name evidence="1" type="ORF">L596_000794</name>
</gene>
<dbReference type="EMBL" id="AZBU02000001">
    <property type="protein sequence ID" value="TMS33010.1"/>
    <property type="molecule type" value="Genomic_DNA"/>
</dbReference>
<reference evidence="1 2" key="2">
    <citation type="journal article" date="2019" name="G3 (Bethesda)">
        <title>Hybrid Assembly of the Genome of the Entomopathogenic Nematode Steinernema carpocapsae Identifies the X-Chromosome.</title>
        <authorList>
            <person name="Serra L."/>
            <person name="Macchietto M."/>
            <person name="Macias-Munoz A."/>
            <person name="McGill C.J."/>
            <person name="Rodriguez I.M."/>
            <person name="Rodriguez B."/>
            <person name="Murad R."/>
            <person name="Mortazavi A."/>
        </authorList>
    </citation>
    <scope>NUCLEOTIDE SEQUENCE [LARGE SCALE GENOMIC DNA]</scope>
    <source>
        <strain evidence="1 2">ALL</strain>
    </source>
</reference>
<dbReference type="Proteomes" id="UP000298663">
    <property type="component" value="Unassembled WGS sequence"/>
</dbReference>
<dbReference type="AlphaFoldDB" id="A0A4U8UJ56"/>
<comment type="caution">
    <text evidence="1">The sequence shown here is derived from an EMBL/GenBank/DDBJ whole genome shotgun (WGS) entry which is preliminary data.</text>
</comment>
<accession>A0A4U8UJ56</accession>
<evidence type="ECO:0000313" key="2">
    <source>
        <dbReference type="Proteomes" id="UP000298663"/>
    </source>
</evidence>
<organism evidence="1 2">
    <name type="scientific">Steinernema carpocapsae</name>
    <name type="common">Entomopathogenic nematode</name>
    <dbReference type="NCBI Taxonomy" id="34508"/>
    <lineage>
        <taxon>Eukaryota</taxon>
        <taxon>Metazoa</taxon>
        <taxon>Ecdysozoa</taxon>
        <taxon>Nematoda</taxon>
        <taxon>Chromadorea</taxon>
        <taxon>Rhabditida</taxon>
        <taxon>Tylenchina</taxon>
        <taxon>Panagrolaimomorpha</taxon>
        <taxon>Strongyloidoidea</taxon>
        <taxon>Steinernematidae</taxon>
        <taxon>Steinernema</taxon>
    </lineage>
</organism>